<organism evidence="1 2">
    <name type="scientific">Blautia argi</name>
    <dbReference type="NCBI Taxonomy" id="1912897"/>
    <lineage>
        <taxon>Bacteria</taxon>
        <taxon>Bacillati</taxon>
        <taxon>Bacillota</taxon>
        <taxon>Clostridia</taxon>
        <taxon>Lachnospirales</taxon>
        <taxon>Lachnospiraceae</taxon>
        <taxon>Blautia</taxon>
    </lineage>
</organism>
<gene>
    <name evidence="1" type="ORF">DQQ01_02045</name>
</gene>
<accession>A0A2Z4U7X2</accession>
<evidence type="ECO:0000313" key="1">
    <source>
        <dbReference type="EMBL" id="AWY97132.1"/>
    </source>
</evidence>
<dbReference type="InterPro" id="IPR043756">
    <property type="entry name" value="DUF5702"/>
</dbReference>
<name>A0A2Z4U7X2_9FIRM</name>
<dbReference type="Proteomes" id="UP000250003">
    <property type="component" value="Chromosome"/>
</dbReference>
<dbReference type="EMBL" id="CP030280">
    <property type="protein sequence ID" value="AWY97132.1"/>
    <property type="molecule type" value="Genomic_DNA"/>
</dbReference>
<dbReference type="OrthoDB" id="5135382at2"/>
<dbReference type="Pfam" id="PF18960">
    <property type="entry name" value="DUF5702"/>
    <property type="match status" value="1"/>
</dbReference>
<sequence>MKQKGSMTVAMSLLLFTLLPLIGVSIRASQIACARVQAVNGIDTGLYSLFSEYDKVLLETYNLFFLDAGYGTGTLDMGQLISQTEYYADPVLSSGITRCEIQACASDGFRLASDRQGKAVEQQIIRYMKGNLGTAGIQKLKEKTEENQSIMEHQEQIEAQGMEEVDTENVVPMEGISLDNNPLEIVKSLRKNGILGLVLPEGSQVSEKEQVSGALLSQREIGQGLGDFSYMDTKSNITDRLFIQEYILEKLGTFTRPKEEGGLDYQAEYVLGGKNSDKENLSYVINRLLIIRETANLAFLYTDAQKRAELQTCAAALSFLLLIPEGMELVQGVLAAGWAYVESLADVRILLSGGKVPLMKDSTAWNTQLNSLDFRASAKGRRGMDYEDYLRILFTFTSKEKSVMRTMDMIELNIRQIEGKERFRFDACIDAISMSFLIKGPENINWQADRVYTYDM</sequence>
<keyword evidence="2" id="KW-1185">Reference proteome</keyword>
<dbReference type="KEGG" id="blau:DQQ01_02045"/>
<dbReference type="RefSeq" id="WP_111917995.1">
    <property type="nucleotide sequence ID" value="NZ_CAUWHR010000003.1"/>
</dbReference>
<proteinExistence type="predicted"/>
<evidence type="ECO:0000313" key="2">
    <source>
        <dbReference type="Proteomes" id="UP000250003"/>
    </source>
</evidence>
<dbReference type="AlphaFoldDB" id="A0A2Z4U7X2"/>
<protein>
    <submittedName>
        <fullName evidence="1">Uncharacterized protein</fullName>
    </submittedName>
</protein>
<reference evidence="2" key="1">
    <citation type="submission" date="2018-06" db="EMBL/GenBank/DDBJ databases">
        <title>Description of Blautia argi sp. nov., a new anaerobic isolated from dog feces.</title>
        <authorList>
            <person name="Chang Y.-H."/>
            <person name="Paek J."/>
            <person name="Shin Y."/>
        </authorList>
    </citation>
    <scope>NUCLEOTIDE SEQUENCE [LARGE SCALE GENOMIC DNA]</scope>
    <source>
        <strain evidence="2">KCTC 15426</strain>
    </source>
</reference>